<dbReference type="AlphaFoldDB" id="A0A0G9H9S0"/>
<organism evidence="4 5">
    <name type="scientific">Dyella japonica DSM 16301</name>
    <dbReference type="NCBI Taxonomy" id="1440762"/>
    <lineage>
        <taxon>Bacteria</taxon>
        <taxon>Pseudomonadati</taxon>
        <taxon>Pseudomonadota</taxon>
        <taxon>Gammaproteobacteria</taxon>
        <taxon>Lysobacterales</taxon>
        <taxon>Rhodanobacteraceae</taxon>
        <taxon>Dyella</taxon>
    </lineage>
</organism>
<dbReference type="InterPro" id="IPR058031">
    <property type="entry name" value="AAA_lid_NorR"/>
</dbReference>
<dbReference type="SUPFAM" id="SSF46689">
    <property type="entry name" value="Homeodomain-like"/>
    <property type="match status" value="1"/>
</dbReference>
<dbReference type="Pfam" id="PF25601">
    <property type="entry name" value="AAA_lid_14"/>
    <property type="match status" value="1"/>
</dbReference>
<dbReference type="PROSITE" id="PS50045">
    <property type="entry name" value="SIGMA54_INTERACT_4"/>
    <property type="match status" value="1"/>
</dbReference>
<dbReference type="CDD" id="cd00009">
    <property type="entry name" value="AAA"/>
    <property type="match status" value="1"/>
</dbReference>
<dbReference type="FunFam" id="3.40.50.300:FF:000006">
    <property type="entry name" value="DNA-binding transcriptional regulator NtrC"/>
    <property type="match status" value="1"/>
</dbReference>
<evidence type="ECO:0000259" key="3">
    <source>
        <dbReference type="PROSITE" id="PS50045"/>
    </source>
</evidence>
<dbReference type="Pfam" id="PF00158">
    <property type="entry name" value="Sigma54_activat"/>
    <property type="match status" value="1"/>
</dbReference>
<sequence length="331" mass="36717">MRAMLGQSAAFLTACEQFRRYAACDVAVLVEGETGTGKELAAREIHYASCRRDCPFVPVNCGALPDNLIENELFGHERGAYTDAKSAQPGLIDHARGGSLFLDEVDALSPKAQVTLLRFLENNEFRPIGGGNSRVSNARVIAATNRSLHQCVADGQFRQDLEYRLNALYIRLPPLREREGDIPLLAAHFLKLAAQRLDGPSKTWTDEAMQMLCAYPWPGNVREVENVALRAYMRTDQSVVDVSAIAELVDITGDKEIEAVDAHAAEPMDMRYLVAKGHAMLAFERRYLTRLMICTSGNVSSAARLSGTERRQLGKLLKKHGIDTRRFRAQP</sequence>
<dbReference type="PATRIC" id="fig|1440762.4.peg.79"/>
<dbReference type="PROSITE" id="PS51257">
    <property type="entry name" value="PROKAR_LIPOPROTEIN"/>
    <property type="match status" value="1"/>
</dbReference>
<proteinExistence type="predicted"/>
<dbReference type="GO" id="GO:0006355">
    <property type="term" value="P:regulation of DNA-templated transcription"/>
    <property type="evidence" value="ECO:0007669"/>
    <property type="project" value="InterPro"/>
</dbReference>
<dbReference type="InterPro" id="IPR003593">
    <property type="entry name" value="AAA+_ATPase"/>
</dbReference>
<reference evidence="4 5" key="1">
    <citation type="journal article" date="2015" name="Antonie Van Leeuwenhoek">
        <title>A phylogenomic and molecular marker based taxonomic framework for the order Xanthomonadales: proposal to transfer the families Algiphilaceae and Solimonadaceae to the order Nevskiales ord. nov. and to create a new family within the order Xanthomonadales, the family Rhodanobacteraceae fam. nov., containing the genus Rhodanobacter and its closest relatives.</title>
        <authorList>
            <person name="Naushad S."/>
            <person name="Adeolu M."/>
            <person name="Wong S."/>
            <person name="Sohail M."/>
            <person name="Schellhorn H.E."/>
            <person name="Gupta R.S."/>
        </authorList>
    </citation>
    <scope>NUCLEOTIDE SEQUENCE [LARGE SCALE GENOMIC DNA]</scope>
    <source>
        <strain evidence="4 5">DSM 16301</strain>
    </source>
</reference>
<dbReference type="Gene3D" id="1.10.10.60">
    <property type="entry name" value="Homeodomain-like"/>
    <property type="match status" value="1"/>
</dbReference>
<gene>
    <name evidence="4" type="ORF">Y882_00420</name>
</gene>
<dbReference type="SUPFAM" id="SSF52540">
    <property type="entry name" value="P-loop containing nucleoside triphosphate hydrolases"/>
    <property type="match status" value="1"/>
</dbReference>
<protein>
    <submittedName>
        <fullName evidence="4">Fis family transcriptional regulator</fullName>
    </submittedName>
</protein>
<evidence type="ECO:0000256" key="1">
    <source>
        <dbReference type="ARBA" id="ARBA00022741"/>
    </source>
</evidence>
<dbReference type="Proteomes" id="UP000035481">
    <property type="component" value="Unassembled WGS sequence"/>
</dbReference>
<dbReference type="RefSeq" id="WP_046969878.1">
    <property type="nucleotide sequence ID" value="NZ_JPLA01000001.1"/>
</dbReference>
<evidence type="ECO:0000256" key="2">
    <source>
        <dbReference type="ARBA" id="ARBA00022840"/>
    </source>
</evidence>
<dbReference type="InterPro" id="IPR009057">
    <property type="entry name" value="Homeodomain-like_sf"/>
</dbReference>
<dbReference type="InterPro" id="IPR027417">
    <property type="entry name" value="P-loop_NTPase"/>
</dbReference>
<comment type="caution">
    <text evidence="4">The sequence shown here is derived from an EMBL/GenBank/DDBJ whole genome shotgun (WGS) entry which is preliminary data.</text>
</comment>
<dbReference type="PANTHER" id="PTHR32071">
    <property type="entry name" value="TRANSCRIPTIONAL REGULATORY PROTEIN"/>
    <property type="match status" value="1"/>
</dbReference>
<dbReference type="EMBL" id="JPLA01000001">
    <property type="protein sequence ID" value="KLD66176.1"/>
    <property type="molecule type" value="Genomic_DNA"/>
</dbReference>
<feature type="domain" description="Sigma-54 factor interaction" evidence="3">
    <location>
        <begin position="4"/>
        <end position="233"/>
    </location>
</feature>
<accession>A0A0G9H9S0</accession>
<dbReference type="InterPro" id="IPR002078">
    <property type="entry name" value="Sigma_54_int"/>
</dbReference>
<dbReference type="GO" id="GO:0005524">
    <property type="term" value="F:ATP binding"/>
    <property type="evidence" value="ECO:0007669"/>
    <property type="project" value="UniProtKB-KW"/>
</dbReference>
<dbReference type="SMART" id="SM00382">
    <property type="entry name" value="AAA"/>
    <property type="match status" value="1"/>
</dbReference>
<keyword evidence="1" id="KW-0547">Nucleotide-binding</keyword>
<evidence type="ECO:0000313" key="4">
    <source>
        <dbReference type="EMBL" id="KLD66176.1"/>
    </source>
</evidence>
<dbReference type="Gene3D" id="3.40.50.300">
    <property type="entry name" value="P-loop containing nucleotide triphosphate hydrolases"/>
    <property type="match status" value="1"/>
</dbReference>
<dbReference type="Gene3D" id="1.10.8.60">
    <property type="match status" value="1"/>
</dbReference>
<keyword evidence="2" id="KW-0067">ATP-binding</keyword>
<dbReference type="PANTHER" id="PTHR32071:SF57">
    <property type="entry name" value="C4-DICARBOXYLATE TRANSPORT TRANSCRIPTIONAL REGULATORY PROTEIN DCTD"/>
    <property type="match status" value="1"/>
</dbReference>
<dbReference type="STRING" id="1440762.Y882_00420"/>
<evidence type="ECO:0000313" key="5">
    <source>
        <dbReference type="Proteomes" id="UP000035481"/>
    </source>
</evidence>
<name>A0A0G9H9S0_9GAMM</name>